<proteinExistence type="inferred from homology"/>
<dbReference type="InterPro" id="IPR003658">
    <property type="entry name" value="Anti-sigma_ant"/>
</dbReference>
<dbReference type="CDD" id="cd07043">
    <property type="entry name" value="STAS_anti-anti-sigma_factors"/>
    <property type="match status" value="1"/>
</dbReference>
<dbReference type="EMBL" id="JBBLZC010000012">
    <property type="protein sequence ID" value="MEK0084127.1"/>
    <property type="molecule type" value="Genomic_DNA"/>
</dbReference>
<dbReference type="PANTHER" id="PTHR33495">
    <property type="entry name" value="ANTI-SIGMA FACTOR ANTAGONIST TM_1081-RELATED-RELATED"/>
    <property type="match status" value="1"/>
</dbReference>
<evidence type="ECO:0000313" key="5">
    <source>
        <dbReference type="Proteomes" id="UP001375743"/>
    </source>
</evidence>
<dbReference type="NCBIfam" id="TIGR00377">
    <property type="entry name" value="ant_ant_sig"/>
    <property type="match status" value="1"/>
</dbReference>
<keyword evidence="5" id="KW-1185">Reference proteome</keyword>
<comment type="similarity">
    <text evidence="1 2">Belongs to the anti-sigma-factor antagonist family.</text>
</comment>
<dbReference type="SUPFAM" id="SSF52091">
    <property type="entry name" value="SpoIIaa-like"/>
    <property type="match status" value="1"/>
</dbReference>
<dbReference type="RefSeq" id="WP_418159974.1">
    <property type="nucleotide sequence ID" value="NZ_JBBLZC010000012.1"/>
</dbReference>
<reference evidence="4 5" key="1">
    <citation type="submission" date="2024-01" db="EMBL/GenBank/DDBJ databases">
        <title>Multi-omics insights into the function and evolution of sodium benzoate biodegradation pathways in Benzoatithermus flavus gen. nov., sp. nov. from hot spring.</title>
        <authorList>
            <person name="Hu C.-J."/>
            <person name="Li W.-J."/>
        </authorList>
    </citation>
    <scope>NUCLEOTIDE SEQUENCE [LARGE SCALE GENOMIC DNA]</scope>
    <source>
        <strain evidence="4 5">SYSU G07066</strain>
    </source>
</reference>
<dbReference type="InterPro" id="IPR036513">
    <property type="entry name" value="STAS_dom_sf"/>
</dbReference>
<dbReference type="InterPro" id="IPR002645">
    <property type="entry name" value="STAS_dom"/>
</dbReference>
<evidence type="ECO:0000313" key="4">
    <source>
        <dbReference type="EMBL" id="MEK0084127.1"/>
    </source>
</evidence>
<dbReference type="PROSITE" id="PS50801">
    <property type="entry name" value="STAS"/>
    <property type="match status" value="1"/>
</dbReference>
<organism evidence="4 5">
    <name type="scientific">Benzoatithermus flavus</name>
    <dbReference type="NCBI Taxonomy" id="3108223"/>
    <lineage>
        <taxon>Bacteria</taxon>
        <taxon>Pseudomonadati</taxon>
        <taxon>Pseudomonadota</taxon>
        <taxon>Alphaproteobacteria</taxon>
        <taxon>Geminicoccales</taxon>
        <taxon>Geminicoccaceae</taxon>
        <taxon>Benzoatithermus</taxon>
    </lineage>
</organism>
<feature type="domain" description="STAS" evidence="3">
    <location>
        <begin position="20"/>
        <end position="109"/>
    </location>
</feature>
<accession>A0ABU8XSD2</accession>
<protein>
    <recommendedName>
        <fullName evidence="2">Anti-sigma factor antagonist</fullName>
    </recommendedName>
</protein>
<sequence>MIRSEERDGHLVVRIDHQRFDAAFVPTFRAEMERLLAAGHRHLVLDLAAVEFMDSSGLGALVAVLKRLGDPARLPVCGVRGPVAKLIRLTHLDKVLRLHDDVAHALSFSD</sequence>
<evidence type="ECO:0000256" key="2">
    <source>
        <dbReference type="RuleBase" id="RU003749"/>
    </source>
</evidence>
<dbReference type="Pfam" id="PF01740">
    <property type="entry name" value="STAS"/>
    <property type="match status" value="1"/>
</dbReference>
<name>A0ABU8XSD2_9PROT</name>
<evidence type="ECO:0000259" key="3">
    <source>
        <dbReference type="PROSITE" id="PS50801"/>
    </source>
</evidence>
<comment type="caution">
    <text evidence="4">The sequence shown here is derived from an EMBL/GenBank/DDBJ whole genome shotgun (WGS) entry which is preliminary data.</text>
</comment>
<gene>
    <name evidence="4" type="ORF">U1T56_13260</name>
</gene>
<evidence type="ECO:0000256" key="1">
    <source>
        <dbReference type="ARBA" id="ARBA00009013"/>
    </source>
</evidence>
<dbReference type="PANTHER" id="PTHR33495:SF2">
    <property type="entry name" value="ANTI-SIGMA FACTOR ANTAGONIST TM_1081-RELATED"/>
    <property type="match status" value="1"/>
</dbReference>
<dbReference type="Proteomes" id="UP001375743">
    <property type="component" value="Unassembled WGS sequence"/>
</dbReference>
<dbReference type="Gene3D" id="3.30.750.24">
    <property type="entry name" value="STAS domain"/>
    <property type="match status" value="1"/>
</dbReference>